<dbReference type="EC" id="2.4.1.251" evidence="1"/>
<accession>A0A0M2H5X4</accession>
<dbReference type="EMBL" id="JYIZ01000050">
    <property type="protein sequence ID" value="KJL39409.1"/>
    <property type="molecule type" value="Genomic_DNA"/>
</dbReference>
<evidence type="ECO:0000313" key="1">
    <source>
        <dbReference type="EMBL" id="KJL39409.1"/>
    </source>
</evidence>
<keyword evidence="1" id="KW-0328">Glycosyltransferase</keyword>
<dbReference type="Proteomes" id="UP000033956">
    <property type="component" value="Unassembled WGS sequence"/>
</dbReference>
<dbReference type="SUPFAM" id="SSF53756">
    <property type="entry name" value="UDP-Glycosyltransferase/glycogen phosphorylase"/>
    <property type="match status" value="1"/>
</dbReference>
<dbReference type="AlphaFoldDB" id="A0A0M2H5X4"/>
<organism evidence="1 2">
    <name type="scientific">Microbacterium terrae</name>
    <dbReference type="NCBI Taxonomy" id="69369"/>
    <lineage>
        <taxon>Bacteria</taxon>
        <taxon>Bacillati</taxon>
        <taxon>Actinomycetota</taxon>
        <taxon>Actinomycetes</taxon>
        <taxon>Micrococcales</taxon>
        <taxon>Microbacteriaceae</taxon>
        <taxon>Microbacterium</taxon>
    </lineage>
</organism>
<protein>
    <submittedName>
        <fullName evidence="1">GDP-mannose:glycolipid 4-beta-D-mannosyltransferase</fullName>
        <ecNumber evidence="1">2.4.1.251</ecNumber>
    </submittedName>
</protein>
<sequence>MAEAASRPIRVLQLLADPAHSGGRPVDNPYTSLLIRSLPRDRVDIGYFRWRGMLTDRFDVLHVHWPENSLRHPRAVGRALKIVLFSVFLVRLRLRRKAVVRTLHNVQPHDSGTMAERWVLQRLDALTTLWIVLNETTPSPDPLRTVLIPHGHYRGWYATPTTEPVPGRLLNFGMIKPYKGTERLVAAFRDLNGPAMSLHVVGEPSDASLAARVASLAASDPRVRLDLRFLDEDELAEEIGRCEAVVLPYRMMHNSGAVLLALSLDRPAIVPSSDATELLVAEFGAEWVVTFSGELDAIALQGAVDRVRAMPRAPGGPDLTRRDWPALGRLLAEAYGRAVELARGRKHESLNAP</sequence>
<keyword evidence="2" id="KW-1185">Reference proteome</keyword>
<reference evidence="1 2" key="1">
    <citation type="submission" date="2015-02" db="EMBL/GenBank/DDBJ databases">
        <title>Draft genome sequences of ten Microbacterium spp. with emphasis on heavy metal contaminated environments.</title>
        <authorList>
            <person name="Corretto E."/>
        </authorList>
    </citation>
    <scope>NUCLEOTIDE SEQUENCE [LARGE SCALE GENOMIC DNA]</scope>
    <source>
        <strain evidence="1 2">DSM 12510</strain>
    </source>
</reference>
<comment type="caution">
    <text evidence="1">The sequence shown here is derived from an EMBL/GenBank/DDBJ whole genome shotgun (WGS) entry which is preliminary data.</text>
</comment>
<dbReference type="STRING" id="92835.RS81_02039"/>
<name>A0A0M2H5X4_9MICO</name>
<proteinExistence type="predicted"/>
<keyword evidence="1" id="KW-0808">Transferase</keyword>
<gene>
    <name evidence="1" type="primary">gumI_1</name>
    <name evidence="1" type="ORF">RS81_02039</name>
</gene>
<dbReference type="Gene3D" id="3.40.50.2000">
    <property type="entry name" value="Glycogen Phosphorylase B"/>
    <property type="match status" value="1"/>
</dbReference>
<dbReference type="OrthoDB" id="9771846at2"/>
<dbReference type="GO" id="GO:0016757">
    <property type="term" value="F:glycosyltransferase activity"/>
    <property type="evidence" value="ECO:0007669"/>
    <property type="project" value="UniProtKB-KW"/>
</dbReference>
<dbReference type="PATRIC" id="fig|92835.4.peg.2070"/>
<evidence type="ECO:0000313" key="2">
    <source>
        <dbReference type="Proteomes" id="UP000033956"/>
    </source>
</evidence>